<protein>
    <submittedName>
        <fullName evidence="1">Uncharacterized protein</fullName>
    </submittedName>
</protein>
<comment type="caution">
    <text evidence="1">The sequence shown here is derived from an EMBL/GenBank/DDBJ whole genome shotgun (WGS) entry which is preliminary data.</text>
</comment>
<reference evidence="1 2" key="1">
    <citation type="submission" date="2014-05" db="EMBL/GenBank/DDBJ databases">
        <title>Draft genome sequence of a rare smut relative, Tilletiaria anomala UBC 951.</title>
        <authorList>
            <consortium name="DOE Joint Genome Institute"/>
            <person name="Toome M."/>
            <person name="Kuo A."/>
            <person name="Henrissat B."/>
            <person name="Lipzen A."/>
            <person name="Tritt A."/>
            <person name="Yoshinaga Y."/>
            <person name="Zane M."/>
            <person name="Barry K."/>
            <person name="Grigoriev I.V."/>
            <person name="Spatafora J.W."/>
            <person name="Aimea M.C."/>
        </authorList>
    </citation>
    <scope>NUCLEOTIDE SEQUENCE [LARGE SCALE GENOMIC DNA]</scope>
    <source>
        <strain evidence="1 2">UBC 951</strain>
    </source>
</reference>
<dbReference type="GeneID" id="25267441"/>
<name>A0A066WHN0_TILAU</name>
<dbReference type="Proteomes" id="UP000027361">
    <property type="component" value="Unassembled WGS sequence"/>
</dbReference>
<keyword evidence="2" id="KW-1185">Reference proteome</keyword>
<dbReference type="InParanoid" id="A0A066WHN0"/>
<gene>
    <name evidence="1" type="ORF">K437DRAFT_401</name>
</gene>
<organism evidence="1 2">
    <name type="scientific">Tilletiaria anomala (strain ATCC 24038 / CBS 436.72 / UBC 951)</name>
    <dbReference type="NCBI Taxonomy" id="1037660"/>
    <lineage>
        <taxon>Eukaryota</taxon>
        <taxon>Fungi</taxon>
        <taxon>Dikarya</taxon>
        <taxon>Basidiomycota</taxon>
        <taxon>Ustilaginomycotina</taxon>
        <taxon>Exobasidiomycetes</taxon>
        <taxon>Georgefischeriales</taxon>
        <taxon>Tilletiariaceae</taxon>
        <taxon>Tilletiaria</taxon>
    </lineage>
</organism>
<dbReference type="EMBL" id="JMSN01000001">
    <property type="protein sequence ID" value="KDN53507.1"/>
    <property type="molecule type" value="Genomic_DNA"/>
</dbReference>
<sequence>MGAPTLRSSGQFVYFSPEGMYVLVPQRREKMGDPCRPPTPHAPIISYAVRLWTLGQYVTGSRSGSLPRRSLSTAFFFGAAPVRCELLVIPFCLTRKVVYTFI</sequence>
<dbReference type="AlphaFoldDB" id="A0A066WHN0"/>
<dbReference type="RefSeq" id="XP_013246334.1">
    <property type="nucleotide sequence ID" value="XM_013390880.1"/>
</dbReference>
<dbReference type="HOGENOM" id="CLU_2279398_0_0_1"/>
<evidence type="ECO:0000313" key="1">
    <source>
        <dbReference type="EMBL" id="KDN53507.1"/>
    </source>
</evidence>
<accession>A0A066WHN0</accession>
<proteinExistence type="predicted"/>
<evidence type="ECO:0000313" key="2">
    <source>
        <dbReference type="Proteomes" id="UP000027361"/>
    </source>
</evidence>